<evidence type="ECO:0000313" key="9">
    <source>
        <dbReference type="EMBL" id="EKY27386.1"/>
    </source>
</evidence>
<dbReference type="STRING" id="545697.HMPREF0216_01419"/>
<gene>
    <name evidence="9" type="ORF">HMPREF0216_01419</name>
</gene>
<keyword evidence="10" id="KW-1185">Reference proteome</keyword>
<dbReference type="Pfam" id="PF13186">
    <property type="entry name" value="SPASM"/>
    <property type="match status" value="1"/>
</dbReference>
<evidence type="ECO:0000256" key="5">
    <source>
        <dbReference type="ARBA" id="ARBA00023004"/>
    </source>
</evidence>
<evidence type="ECO:0000313" key="10">
    <source>
        <dbReference type="Proteomes" id="UP000010420"/>
    </source>
</evidence>
<evidence type="ECO:0000259" key="7">
    <source>
        <dbReference type="Pfam" id="PF04055"/>
    </source>
</evidence>
<dbReference type="Gene3D" id="3.20.20.70">
    <property type="entry name" value="Aldolase class I"/>
    <property type="match status" value="1"/>
</dbReference>
<dbReference type="EMBL" id="AMEZ01000036">
    <property type="protein sequence ID" value="EKY27386.1"/>
    <property type="molecule type" value="Genomic_DNA"/>
</dbReference>
<dbReference type="PANTHER" id="PTHR43787:SF10">
    <property type="entry name" value="COFACTOR MODIFYING PROTEIN"/>
    <property type="match status" value="1"/>
</dbReference>
<comment type="caution">
    <text evidence="9">The sequence shown here is derived from an EMBL/GenBank/DDBJ whole genome shotgun (WGS) entry which is preliminary data.</text>
</comment>
<dbReference type="CDD" id="cd01335">
    <property type="entry name" value="Radical_SAM"/>
    <property type="match status" value="1"/>
</dbReference>
<dbReference type="PANTHER" id="PTHR43787">
    <property type="entry name" value="FEMO COFACTOR BIOSYNTHESIS PROTEIN NIFB-RELATED"/>
    <property type="match status" value="1"/>
</dbReference>
<keyword evidence="3" id="KW-0949">S-adenosyl-L-methionine</keyword>
<protein>
    <submittedName>
        <fullName evidence="9">Uncharacterized protein</fullName>
    </submittedName>
</protein>
<dbReference type="InterPro" id="IPR007197">
    <property type="entry name" value="rSAM"/>
</dbReference>
<keyword evidence="6" id="KW-0411">Iron-sulfur</keyword>
<dbReference type="AlphaFoldDB" id="L1QHI4"/>
<keyword evidence="2" id="KW-0004">4Fe-4S</keyword>
<dbReference type="HOGENOM" id="CLU_009273_1_4_9"/>
<proteinExistence type="predicted"/>
<evidence type="ECO:0000256" key="6">
    <source>
        <dbReference type="ARBA" id="ARBA00023014"/>
    </source>
</evidence>
<dbReference type="eggNOG" id="COG0535">
    <property type="taxonomic scope" value="Bacteria"/>
</dbReference>
<feature type="domain" description="Radical SAM core" evidence="7">
    <location>
        <begin position="3"/>
        <end position="98"/>
    </location>
</feature>
<reference evidence="9 10" key="1">
    <citation type="submission" date="2012-05" db="EMBL/GenBank/DDBJ databases">
        <authorList>
            <person name="Weinstock G."/>
            <person name="Sodergren E."/>
            <person name="Lobos E.A."/>
            <person name="Fulton L."/>
            <person name="Fulton R."/>
            <person name="Courtney L."/>
            <person name="Fronick C."/>
            <person name="O'Laughlin M."/>
            <person name="Godfrey J."/>
            <person name="Wilson R.M."/>
            <person name="Miner T."/>
            <person name="Farmer C."/>
            <person name="Delehaunty K."/>
            <person name="Cordes M."/>
            <person name="Minx P."/>
            <person name="Tomlinson C."/>
            <person name="Chen J."/>
            <person name="Wollam A."/>
            <person name="Pepin K.H."/>
            <person name="Bhonagiri V."/>
            <person name="Zhang X."/>
            <person name="Suruliraj S."/>
            <person name="Warren W."/>
            <person name="Mitreva M."/>
            <person name="Mardis E.R."/>
            <person name="Wilson R.K."/>
        </authorList>
    </citation>
    <scope>NUCLEOTIDE SEQUENCE [LARGE SCALE GENOMIC DNA]</scope>
    <source>
        <strain evidence="9 10">DSM 1785</strain>
    </source>
</reference>
<dbReference type="GO" id="GO:0003824">
    <property type="term" value="F:catalytic activity"/>
    <property type="evidence" value="ECO:0007669"/>
    <property type="project" value="InterPro"/>
</dbReference>
<dbReference type="InterPro" id="IPR023885">
    <property type="entry name" value="4Fe4S-binding_SPASM_dom"/>
</dbReference>
<evidence type="ECO:0000256" key="2">
    <source>
        <dbReference type="ARBA" id="ARBA00022485"/>
    </source>
</evidence>
<dbReference type="InterPro" id="IPR013785">
    <property type="entry name" value="Aldolase_TIM"/>
</dbReference>
<evidence type="ECO:0000256" key="4">
    <source>
        <dbReference type="ARBA" id="ARBA00022723"/>
    </source>
</evidence>
<dbReference type="Pfam" id="PF04055">
    <property type="entry name" value="Radical_SAM"/>
    <property type="match status" value="1"/>
</dbReference>
<dbReference type="InterPro" id="IPR058240">
    <property type="entry name" value="rSAM_sf"/>
</dbReference>
<dbReference type="PATRIC" id="fig|545697.3.peg.1398"/>
<dbReference type="GO" id="GO:0051539">
    <property type="term" value="F:4 iron, 4 sulfur cluster binding"/>
    <property type="evidence" value="ECO:0007669"/>
    <property type="project" value="UniProtKB-KW"/>
</dbReference>
<dbReference type="Proteomes" id="UP000010420">
    <property type="component" value="Unassembled WGS sequence"/>
</dbReference>
<evidence type="ECO:0000256" key="3">
    <source>
        <dbReference type="ARBA" id="ARBA00022691"/>
    </source>
</evidence>
<organism evidence="9 10">
    <name type="scientific">Clostridium celatum DSM 1785</name>
    <dbReference type="NCBI Taxonomy" id="545697"/>
    <lineage>
        <taxon>Bacteria</taxon>
        <taxon>Bacillati</taxon>
        <taxon>Bacillota</taxon>
        <taxon>Clostridia</taxon>
        <taxon>Eubacteriales</taxon>
        <taxon>Clostridiaceae</taxon>
        <taxon>Clostridium</taxon>
    </lineage>
</organism>
<dbReference type="CDD" id="cd21122">
    <property type="entry name" value="SPASM_rSAM"/>
    <property type="match status" value="1"/>
</dbReference>
<dbReference type="GO" id="GO:0046872">
    <property type="term" value="F:metal ion binding"/>
    <property type="evidence" value="ECO:0007669"/>
    <property type="project" value="UniProtKB-KW"/>
</dbReference>
<feature type="domain" description="4Fe4S-binding SPASM" evidence="8">
    <location>
        <begin position="187"/>
        <end position="252"/>
    </location>
</feature>
<accession>L1QHI4</accession>
<sequence length="260" mass="30069">MGKEEFLHILKEVKPFTDHIYFHLMGEPLLNENIDYFLEESYKNHLKVNLTTNGTLLKKVEDKLINSKALRQINISLHSFEANEKTVELEDYINNVTDFITKARSNSDIICAIRLWNMDNNDLKGANGLNSDILKMLEENLELDFSIGEKLQETNRIKLKDKVYLNMAEKFEWPDIQIDSLGEEVFCHGLRNQIGILVDGTVVPCCLDSEGNINLGNIFEKSLKDIVEDKRARDIYDGFSRRRAVEELCKKCGYATRFKK</sequence>
<name>L1QHI4_9CLOT</name>
<evidence type="ECO:0000259" key="8">
    <source>
        <dbReference type="Pfam" id="PF13186"/>
    </source>
</evidence>
<comment type="cofactor">
    <cofactor evidence="1">
        <name>[4Fe-4S] cluster</name>
        <dbReference type="ChEBI" id="CHEBI:49883"/>
    </cofactor>
</comment>
<evidence type="ECO:0000256" key="1">
    <source>
        <dbReference type="ARBA" id="ARBA00001966"/>
    </source>
</evidence>
<dbReference type="SUPFAM" id="SSF102114">
    <property type="entry name" value="Radical SAM enzymes"/>
    <property type="match status" value="1"/>
</dbReference>
<keyword evidence="4" id="KW-0479">Metal-binding</keyword>
<keyword evidence="5" id="KW-0408">Iron</keyword>